<gene>
    <name evidence="1" type="ORF">FB470_004559</name>
</gene>
<comment type="caution">
    <text evidence="1">The sequence shown here is derived from an EMBL/GenBank/DDBJ whole genome shotgun (WGS) entry which is preliminary data.</text>
</comment>
<accession>A0ABU0EZ17</accession>
<evidence type="ECO:0000313" key="1">
    <source>
        <dbReference type="EMBL" id="MDQ0380565.1"/>
    </source>
</evidence>
<reference evidence="1 2" key="1">
    <citation type="submission" date="2023-07" db="EMBL/GenBank/DDBJ databases">
        <title>Sequencing the genomes of 1000 actinobacteria strains.</title>
        <authorList>
            <person name="Klenk H.-P."/>
        </authorList>
    </citation>
    <scope>NUCLEOTIDE SEQUENCE [LARGE SCALE GENOMIC DNA]</scope>
    <source>
        <strain evidence="1 2">DSM 45805</strain>
    </source>
</reference>
<dbReference type="RefSeq" id="WP_306994616.1">
    <property type="nucleotide sequence ID" value="NZ_JAUSUT010000001.1"/>
</dbReference>
<name>A0ABU0EZ17_9PSEU</name>
<keyword evidence="2" id="KW-1185">Reference proteome</keyword>
<organism evidence="1 2">
    <name type="scientific">Amycolatopsis thermophila</name>
    <dbReference type="NCBI Taxonomy" id="206084"/>
    <lineage>
        <taxon>Bacteria</taxon>
        <taxon>Bacillati</taxon>
        <taxon>Actinomycetota</taxon>
        <taxon>Actinomycetes</taxon>
        <taxon>Pseudonocardiales</taxon>
        <taxon>Pseudonocardiaceae</taxon>
        <taxon>Amycolatopsis</taxon>
    </lineage>
</organism>
<dbReference type="Proteomes" id="UP001229651">
    <property type="component" value="Unassembled WGS sequence"/>
</dbReference>
<proteinExistence type="predicted"/>
<sequence length="265" mass="27494">MRSSRGPLLVLVLAVVVVVAVVGWIVLAGRPAPKPGCTVSTAGGESFRLTVEQARNAATIAAVGRRLGMPDHAVTVALATAMQESGLRNLPGGDRDSAGLFQQRPSQGWGTYDEVTDPLYAAAAFFERLRDQPGWATMPVTQAAQLVQRSALPEAYAQWEPLARTAAGALTGGTPQALTCSNLTLGAPEADIVPVADAELGTAVLSGPHPAAEGWAYASWLVANATRFAVDGVTFDGVTWTAESGGWTPTGPRDGVLSLHRATAQ</sequence>
<protein>
    <submittedName>
        <fullName evidence="1">Uncharacterized protein</fullName>
    </submittedName>
</protein>
<dbReference type="EMBL" id="JAUSUT010000001">
    <property type="protein sequence ID" value="MDQ0380565.1"/>
    <property type="molecule type" value="Genomic_DNA"/>
</dbReference>
<evidence type="ECO:0000313" key="2">
    <source>
        <dbReference type="Proteomes" id="UP001229651"/>
    </source>
</evidence>